<dbReference type="EMBL" id="LBWG01000003">
    <property type="protein sequence ID" value="KKR04866.1"/>
    <property type="molecule type" value="Genomic_DNA"/>
</dbReference>
<evidence type="ECO:0000313" key="2">
    <source>
        <dbReference type="Proteomes" id="UP000033935"/>
    </source>
</evidence>
<comment type="caution">
    <text evidence="1">The sequence shown here is derived from an EMBL/GenBank/DDBJ whole genome shotgun (WGS) entry which is preliminary data.</text>
</comment>
<name>A0A0G0MWP6_9BACT</name>
<dbReference type="Proteomes" id="UP000033935">
    <property type="component" value="Unassembled WGS sequence"/>
</dbReference>
<proteinExistence type="predicted"/>
<gene>
    <name evidence="1" type="ORF">UT30_C0003G0055</name>
</gene>
<sequence length="179" mass="20809">MTITRHVFNSGESSWHLLDTPEGERYRLWDSQVAKYISNPLTRDQMYDWFLFDKIMSTLNKNLTPEEVFVRNLTTFGWWEEGEYPFERDDVEQSDDDGDQAYDAWTNKARPEGQLERHLNLDGEFHTQQTEADLCANVALEAIKAYRAYVASSGDPNVLPILSFENGTFSVNMKPRNEL</sequence>
<evidence type="ECO:0000313" key="1">
    <source>
        <dbReference type="EMBL" id="KKR04866.1"/>
    </source>
</evidence>
<dbReference type="AlphaFoldDB" id="A0A0G0MWP6"/>
<reference evidence="1 2" key="1">
    <citation type="journal article" date="2015" name="Nature">
        <title>rRNA introns, odd ribosomes, and small enigmatic genomes across a large radiation of phyla.</title>
        <authorList>
            <person name="Brown C.T."/>
            <person name="Hug L.A."/>
            <person name="Thomas B.C."/>
            <person name="Sharon I."/>
            <person name="Castelle C.J."/>
            <person name="Singh A."/>
            <person name="Wilkins M.J."/>
            <person name="Williams K.H."/>
            <person name="Banfield J.F."/>
        </authorList>
    </citation>
    <scope>NUCLEOTIDE SEQUENCE [LARGE SCALE GENOMIC DNA]</scope>
</reference>
<protein>
    <submittedName>
        <fullName evidence="1">Uncharacterized protein</fullName>
    </submittedName>
</protein>
<accession>A0A0G0MWP6</accession>
<organism evidence="1 2">
    <name type="scientific">Candidatus Uhrbacteria bacterium GW2011_GWF2_39_13</name>
    <dbReference type="NCBI Taxonomy" id="1618995"/>
    <lineage>
        <taxon>Bacteria</taxon>
        <taxon>Candidatus Uhriibacteriota</taxon>
    </lineage>
</organism>